<reference evidence="1" key="1">
    <citation type="journal article" date="2021" name="Proc. Natl. Acad. Sci. U.S.A.">
        <title>A Catalog of Tens of Thousands of Viruses from Human Metagenomes Reveals Hidden Associations with Chronic Diseases.</title>
        <authorList>
            <person name="Tisza M.J."/>
            <person name="Buck C.B."/>
        </authorList>
    </citation>
    <scope>NUCLEOTIDE SEQUENCE</scope>
    <source>
        <strain evidence="1">CtGns7</strain>
    </source>
</reference>
<accession>A0A8S5S8Z3</accession>
<proteinExistence type="predicted"/>
<protein>
    <submittedName>
        <fullName evidence="1">Uncharacterized protein</fullName>
    </submittedName>
</protein>
<evidence type="ECO:0000313" key="1">
    <source>
        <dbReference type="EMBL" id="DAF47406.1"/>
    </source>
</evidence>
<dbReference type="EMBL" id="BK032555">
    <property type="protein sequence ID" value="DAF47406.1"/>
    <property type="molecule type" value="Genomic_DNA"/>
</dbReference>
<organism evidence="1">
    <name type="scientific">Phage sp. ctGns7</name>
    <dbReference type="NCBI Taxonomy" id="2828003"/>
    <lineage>
        <taxon>Viruses</taxon>
    </lineage>
</organism>
<sequence length="62" mass="7197">MKYIFDTIATTKEYDKGKWWIDPDIISSKTIKADTVIAALERFQALVEEERYVSISNNAIKK</sequence>
<name>A0A8S5S8Z3_9VIRU</name>